<evidence type="ECO:0000256" key="6">
    <source>
        <dbReference type="SAM" id="Phobius"/>
    </source>
</evidence>
<evidence type="ECO:0000256" key="3">
    <source>
        <dbReference type="ARBA" id="ARBA00022692"/>
    </source>
</evidence>
<comment type="subcellular location">
    <subcellularLocation>
        <location evidence="1">Membrane</location>
        <topology evidence="1">Multi-pass membrane protein</topology>
    </subcellularLocation>
</comment>
<feature type="domain" description="EamA" evidence="7">
    <location>
        <begin position="23"/>
        <end position="156"/>
    </location>
</feature>
<dbReference type="SUPFAM" id="SSF103481">
    <property type="entry name" value="Multidrug resistance efflux transporter EmrE"/>
    <property type="match status" value="2"/>
</dbReference>
<dbReference type="InterPro" id="IPR037185">
    <property type="entry name" value="EmrE-like"/>
</dbReference>
<proteinExistence type="inferred from homology"/>
<evidence type="ECO:0000256" key="2">
    <source>
        <dbReference type="ARBA" id="ARBA00007362"/>
    </source>
</evidence>
<feature type="transmembrane region" description="Helical" evidence="6">
    <location>
        <begin position="50"/>
        <end position="69"/>
    </location>
</feature>
<comment type="caution">
    <text evidence="8">The sequence shown here is derived from an EMBL/GenBank/DDBJ whole genome shotgun (WGS) entry which is preliminary data.</text>
</comment>
<dbReference type="PANTHER" id="PTHR32322:SF2">
    <property type="entry name" value="EAMA DOMAIN-CONTAINING PROTEIN"/>
    <property type="match status" value="1"/>
</dbReference>
<feature type="transmembrane region" description="Helical" evidence="6">
    <location>
        <begin position="145"/>
        <end position="165"/>
    </location>
</feature>
<dbReference type="OrthoDB" id="8401922at2"/>
<gene>
    <name evidence="8" type="ORF">AU467_15245</name>
</gene>
<dbReference type="AlphaFoldDB" id="A0A117N4A1"/>
<evidence type="ECO:0000259" key="7">
    <source>
        <dbReference type="Pfam" id="PF00892"/>
    </source>
</evidence>
<protein>
    <recommendedName>
        <fullName evidence="7">EamA domain-containing protein</fullName>
    </recommendedName>
</protein>
<organism evidence="8 9">
    <name type="scientific">Rhizobium loti</name>
    <name type="common">Mesorhizobium loti</name>
    <dbReference type="NCBI Taxonomy" id="381"/>
    <lineage>
        <taxon>Bacteria</taxon>
        <taxon>Pseudomonadati</taxon>
        <taxon>Pseudomonadota</taxon>
        <taxon>Alphaproteobacteria</taxon>
        <taxon>Hyphomicrobiales</taxon>
        <taxon>Phyllobacteriaceae</taxon>
        <taxon>Mesorhizobium</taxon>
    </lineage>
</organism>
<feature type="transmembrane region" description="Helical" evidence="6">
    <location>
        <begin position="291"/>
        <end position="309"/>
    </location>
</feature>
<dbReference type="InterPro" id="IPR000620">
    <property type="entry name" value="EamA_dom"/>
</dbReference>
<feature type="transmembrane region" description="Helical" evidence="6">
    <location>
        <begin position="265"/>
        <end position="285"/>
    </location>
</feature>
<sequence>MQAVPIAHHAEQPAVASIPPLAGYPAAVLCWLLSAGVYIAAKWVAPEMPPWGLCFWRLALACAILLPIVHRHHGAMIALLKSRSLEIVAVGAIGLTLCQGMIYHGLAATDATTAGIIMALSPVMTMVLARFVLGEPLGLWKSLGAAVALAGMLAIVAHGNLTALMQLRFNLGELWIVGSAFCWALYTVLVRRAKFGIELLPLVVLLLGAGALVALPFHLWEIFNDERSAMNANGLLALAYLAGPGGALMYYLYNRSVETLGASRASMLLYLQTMFVAILAYLLLGESLHDYDLLGAAFIVAGIVLATVLKPKPSPARAA</sequence>
<keyword evidence="4 6" id="KW-1133">Transmembrane helix</keyword>
<keyword evidence="3 6" id="KW-0812">Transmembrane</keyword>
<dbReference type="PANTHER" id="PTHR32322">
    <property type="entry name" value="INNER MEMBRANE TRANSPORTER"/>
    <property type="match status" value="1"/>
</dbReference>
<feature type="transmembrane region" description="Helical" evidence="6">
    <location>
        <begin position="171"/>
        <end position="190"/>
    </location>
</feature>
<keyword evidence="5 6" id="KW-0472">Membrane</keyword>
<feature type="transmembrane region" description="Helical" evidence="6">
    <location>
        <begin position="232"/>
        <end position="253"/>
    </location>
</feature>
<dbReference type="Proteomes" id="UP000053176">
    <property type="component" value="Unassembled WGS sequence"/>
</dbReference>
<evidence type="ECO:0000313" key="9">
    <source>
        <dbReference type="Proteomes" id="UP000053176"/>
    </source>
</evidence>
<dbReference type="GO" id="GO:0016020">
    <property type="term" value="C:membrane"/>
    <property type="evidence" value="ECO:0007669"/>
    <property type="project" value="UniProtKB-SubCell"/>
</dbReference>
<dbReference type="EMBL" id="LPWA01000068">
    <property type="protein sequence ID" value="KUM27832.1"/>
    <property type="molecule type" value="Genomic_DNA"/>
</dbReference>
<feature type="transmembrane region" description="Helical" evidence="6">
    <location>
        <begin position="112"/>
        <end position="133"/>
    </location>
</feature>
<feature type="transmembrane region" description="Helical" evidence="6">
    <location>
        <begin position="85"/>
        <end position="106"/>
    </location>
</feature>
<dbReference type="Gene3D" id="1.10.3730.20">
    <property type="match status" value="1"/>
</dbReference>
<feature type="transmembrane region" description="Helical" evidence="6">
    <location>
        <begin position="202"/>
        <end position="220"/>
    </location>
</feature>
<dbReference type="InterPro" id="IPR050638">
    <property type="entry name" value="AA-Vitamin_Transporters"/>
</dbReference>
<feature type="domain" description="EamA" evidence="7">
    <location>
        <begin position="171"/>
        <end position="307"/>
    </location>
</feature>
<feature type="transmembrane region" description="Helical" evidence="6">
    <location>
        <begin position="21"/>
        <end position="44"/>
    </location>
</feature>
<name>A0A117N4A1_RHILI</name>
<reference evidence="8 9" key="1">
    <citation type="submission" date="2015-12" db="EMBL/GenBank/DDBJ databases">
        <title>Draft genome sequence of Mesorhizobium sp. UFLA 01-765, a multitolerant efficient symbiont and plant-growth promoting strain isolated from Zn-mining soil using Leucaena leucocephala as a trap plant.</title>
        <authorList>
            <person name="Rangel W.M."/>
            <person name="Thijs S."/>
            <person name="Longatti S.M."/>
            <person name="Moreira F.M."/>
            <person name="Weyens N."/>
            <person name="Vangronsveld J."/>
            <person name="Van Hamme J.D."/>
            <person name="Bottos E.M."/>
            <person name="Rineau F."/>
        </authorList>
    </citation>
    <scope>NUCLEOTIDE SEQUENCE [LARGE SCALE GENOMIC DNA]</scope>
    <source>
        <strain evidence="8 9">UFLA 01-765</strain>
    </source>
</reference>
<evidence type="ECO:0000313" key="8">
    <source>
        <dbReference type="EMBL" id="KUM27832.1"/>
    </source>
</evidence>
<evidence type="ECO:0000256" key="4">
    <source>
        <dbReference type="ARBA" id="ARBA00022989"/>
    </source>
</evidence>
<comment type="similarity">
    <text evidence="2">Belongs to the EamA transporter family.</text>
</comment>
<accession>A0A117N4A1</accession>
<evidence type="ECO:0000256" key="5">
    <source>
        <dbReference type="ARBA" id="ARBA00023136"/>
    </source>
</evidence>
<evidence type="ECO:0000256" key="1">
    <source>
        <dbReference type="ARBA" id="ARBA00004141"/>
    </source>
</evidence>
<dbReference type="Pfam" id="PF00892">
    <property type="entry name" value="EamA"/>
    <property type="match status" value="2"/>
</dbReference>